<keyword evidence="8 11" id="KW-0406">Ion transport</keyword>
<keyword evidence="4 11" id="KW-0138">CF(0)</keyword>
<evidence type="ECO:0000256" key="10">
    <source>
        <dbReference type="ARBA" id="ARBA00023310"/>
    </source>
</evidence>
<feature type="transmembrane region" description="Helical" evidence="11">
    <location>
        <begin position="220"/>
        <end position="236"/>
    </location>
</feature>
<comment type="caution">
    <text evidence="14">The sequence shown here is derived from an EMBL/GenBank/DDBJ whole genome shotgun (WGS) entry which is preliminary data.</text>
</comment>
<evidence type="ECO:0000256" key="3">
    <source>
        <dbReference type="ARBA" id="ARBA00022448"/>
    </source>
</evidence>
<comment type="function">
    <text evidence="11 12">Key component of the proton channel; it plays a direct role in the translocation of protons across the membrane.</text>
</comment>
<feature type="region of interest" description="Disordered" evidence="13">
    <location>
        <begin position="1"/>
        <end position="56"/>
    </location>
</feature>
<dbReference type="InterPro" id="IPR035908">
    <property type="entry name" value="F0_ATP_A_sf"/>
</dbReference>
<sequence length="319" mass="34154">MAAGPVARHPLPGGGGGPAGRRPGHVHDDRGASPADRCRRGAPQQHDEQQDEQRGVGVSITQPVAAEGGSGFHAPGPGSFELPPIFGDVTKPMVLLVLSAVVVFGFFYAASRSASLVPGRLQYAGEMVYGFVRNNMARDNIGSEHYMKFVPYLFTLFTFILVNNYYGVIPFLQFPSFSRIGFIVPLALLSWGIYVGAGIWKHGPLGYLKHATMPGGVKGPILLLLVPLEFFSNIIIRPVTLTLRLFGNMFAGHLLLILFATGGAALLASGNVLYGAVGILSFGLGIGVSFLEMLVMFLQAYVFTLLSSMYIGEALADEH</sequence>
<keyword evidence="10 11" id="KW-0066">ATP synthesis</keyword>
<evidence type="ECO:0000256" key="4">
    <source>
        <dbReference type="ARBA" id="ARBA00022547"/>
    </source>
</evidence>
<dbReference type="Pfam" id="PF00119">
    <property type="entry name" value="ATP-synt_A"/>
    <property type="match status" value="1"/>
</dbReference>
<keyword evidence="3 11" id="KW-0813">Transport</keyword>
<comment type="subcellular location">
    <subcellularLocation>
        <location evidence="11 12">Cell membrane</location>
        <topology evidence="11 12">Multi-pass membrane protein</topology>
    </subcellularLocation>
    <subcellularLocation>
        <location evidence="1">Membrane</location>
        <topology evidence="1">Multi-pass membrane protein</topology>
    </subcellularLocation>
</comment>
<evidence type="ECO:0000256" key="5">
    <source>
        <dbReference type="ARBA" id="ARBA00022692"/>
    </source>
</evidence>
<dbReference type="HAMAP" id="MF_01393">
    <property type="entry name" value="ATP_synth_a_bact"/>
    <property type="match status" value="1"/>
</dbReference>
<evidence type="ECO:0000256" key="9">
    <source>
        <dbReference type="ARBA" id="ARBA00023136"/>
    </source>
</evidence>
<dbReference type="GO" id="GO:0005886">
    <property type="term" value="C:plasma membrane"/>
    <property type="evidence" value="ECO:0007669"/>
    <property type="project" value="UniProtKB-SubCell"/>
</dbReference>
<evidence type="ECO:0000313" key="15">
    <source>
        <dbReference type="Proteomes" id="UP000297496"/>
    </source>
</evidence>
<dbReference type="NCBIfam" id="TIGR01131">
    <property type="entry name" value="ATP_synt_6_or_A"/>
    <property type="match status" value="1"/>
</dbReference>
<dbReference type="PROSITE" id="PS00449">
    <property type="entry name" value="ATPASE_A"/>
    <property type="match status" value="1"/>
</dbReference>
<keyword evidence="15" id="KW-1185">Reference proteome</keyword>
<keyword evidence="5 11" id="KW-0812">Transmembrane</keyword>
<reference evidence="14 15" key="1">
    <citation type="submission" date="2019-04" db="EMBL/GenBank/DDBJ databases">
        <title>Three New Species of Nocardioides, Nocardioides euryhalodurans sp. nov., Nocardioides seonyuensis sp. nov. and Nocardioides eburneoflavus sp. nov. Isolated from Soil.</title>
        <authorList>
            <person name="Roh S.G."/>
            <person name="Lee C."/>
            <person name="Kim M.-K."/>
            <person name="Kim S.B."/>
        </authorList>
    </citation>
    <scope>NUCLEOTIDE SEQUENCE [LARGE SCALE GENOMIC DNA]</scope>
    <source>
        <strain evidence="14 15">MMS17-SY213</strain>
    </source>
</reference>
<dbReference type="Gene3D" id="1.20.120.220">
    <property type="entry name" value="ATP synthase, F0 complex, subunit A"/>
    <property type="match status" value="1"/>
</dbReference>
<evidence type="ECO:0000256" key="2">
    <source>
        <dbReference type="ARBA" id="ARBA00006810"/>
    </source>
</evidence>
<dbReference type="PANTHER" id="PTHR11410:SF0">
    <property type="entry name" value="ATP SYNTHASE SUBUNIT A"/>
    <property type="match status" value="1"/>
</dbReference>
<dbReference type="Proteomes" id="UP000297496">
    <property type="component" value="Unassembled WGS sequence"/>
</dbReference>
<dbReference type="EMBL" id="SRRO01000001">
    <property type="protein sequence ID" value="TGN64872.1"/>
    <property type="molecule type" value="Genomic_DNA"/>
</dbReference>
<organism evidence="14 15">
    <name type="scientific">Nocardioides eburneiflavus</name>
    <dbReference type="NCBI Taxonomy" id="2518372"/>
    <lineage>
        <taxon>Bacteria</taxon>
        <taxon>Bacillati</taxon>
        <taxon>Actinomycetota</taxon>
        <taxon>Actinomycetes</taxon>
        <taxon>Propionibacteriales</taxon>
        <taxon>Nocardioidaceae</taxon>
        <taxon>Nocardioides</taxon>
    </lineage>
</organism>
<feature type="transmembrane region" description="Helical" evidence="11">
    <location>
        <begin position="149"/>
        <end position="168"/>
    </location>
</feature>
<evidence type="ECO:0000256" key="8">
    <source>
        <dbReference type="ARBA" id="ARBA00023065"/>
    </source>
</evidence>
<proteinExistence type="inferred from homology"/>
<feature type="transmembrane region" description="Helical" evidence="11">
    <location>
        <begin position="93"/>
        <end position="111"/>
    </location>
</feature>
<accession>A0A4Z1C6D2</accession>
<dbReference type="PRINTS" id="PR00123">
    <property type="entry name" value="ATPASEA"/>
</dbReference>
<dbReference type="InterPro" id="IPR023011">
    <property type="entry name" value="ATP_synth_F0_asu_AS"/>
</dbReference>
<evidence type="ECO:0000256" key="11">
    <source>
        <dbReference type="HAMAP-Rule" id="MF_01393"/>
    </source>
</evidence>
<feature type="transmembrane region" description="Helical" evidence="11">
    <location>
        <begin position="273"/>
        <end position="298"/>
    </location>
</feature>
<dbReference type="CDD" id="cd00310">
    <property type="entry name" value="ATP-synt_Fo_a_6"/>
    <property type="match status" value="1"/>
</dbReference>
<dbReference type="OrthoDB" id="9809130at2"/>
<feature type="compositionally biased region" description="Basic and acidic residues" evidence="13">
    <location>
        <begin position="25"/>
        <end position="54"/>
    </location>
</feature>
<dbReference type="InterPro" id="IPR045083">
    <property type="entry name" value="ATP_synth_F0_asu_bact/mt"/>
</dbReference>
<name>A0A4Z1C6D2_9ACTN</name>
<dbReference type="InterPro" id="IPR000568">
    <property type="entry name" value="ATP_synth_F0_asu"/>
</dbReference>
<evidence type="ECO:0000256" key="1">
    <source>
        <dbReference type="ARBA" id="ARBA00004141"/>
    </source>
</evidence>
<dbReference type="GO" id="GO:0045259">
    <property type="term" value="C:proton-transporting ATP synthase complex"/>
    <property type="evidence" value="ECO:0007669"/>
    <property type="project" value="UniProtKB-KW"/>
</dbReference>
<comment type="similarity">
    <text evidence="2 11 12">Belongs to the ATPase A chain family.</text>
</comment>
<dbReference type="PANTHER" id="PTHR11410">
    <property type="entry name" value="ATP SYNTHASE SUBUNIT A"/>
    <property type="match status" value="1"/>
</dbReference>
<dbReference type="AlphaFoldDB" id="A0A4Z1C6D2"/>
<dbReference type="GO" id="GO:0046933">
    <property type="term" value="F:proton-transporting ATP synthase activity, rotational mechanism"/>
    <property type="evidence" value="ECO:0007669"/>
    <property type="project" value="UniProtKB-UniRule"/>
</dbReference>
<gene>
    <name evidence="11 14" type="primary">atpB</name>
    <name evidence="14" type="ORF">EXE59_13555</name>
</gene>
<protein>
    <recommendedName>
        <fullName evidence="11 12">ATP synthase subunit a</fullName>
    </recommendedName>
    <alternativeName>
        <fullName evidence="11">ATP synthase F0 sector subunit a</fullName>
    </alternativeName>
    <alternativeName>
        <fullName evidence="11">F-ATPase subunit 6</fullName>
    </alternativeName>
</protein>
<keyword evidence="7 11" id="KW-1133">Transmembrane helix</keyword>
<evidence type="ECO:0000256" key="12">
    <source>
        <dbReference type="RuleBase" id="RU000483"/>
    </source>
</evidence>
<keyword evidence="6 11" id="KW-0375">Hydrogen ion transport</keyword>
<keyword evidence="9 11" id="KW-0472">Membrane</keyword>
<evidence type="ECO:0000313" key="14">
    <source>
        <dbReference type="EMBL" id="TGN64872.1"/>
    </source>
</evidence>
<dbReference type="SUPFAM" id="SSF81336">
    <property type="entry name" value="F1F0 ATP synthase subunit A"/>
    <property type="match status" value="1"/>
</dbReference>
<evidence type="ECO:0000256" key="7">
    <source>
        <dbReference type="ARBA" id="ARBA00022989"/>
    </source>
</evidence>
<evidence type="ECO:0000256" key="13">
    <source>
        <dbReference type="SAM" id="MobiDB-lite"/>
    </source>
</evidence>
<keyword evidence="11" id="KW-1003">Cell membrane</keyword>
<feature type="transmembrane region" description="Helical" evidence="11">
    <location>
        <begin position="248"/>
        <end position="267"/>
    </location>
</feature>
<evidence type="ECO:0000256" key="6">
    <source>
        <dbReference type="ARBA" id="ARBA00022781"/>
    </source>
</evidence>
<feature type="transmembrane region" description="Helical" evidence="11">
    <location>
        <begin position="180"/>
        <end position="200"/>
    </location>
</feature>